<dbReference type="Proteomes" id="UP001597343">
    <property type="component" value="Unassembled WGS sequence"/>
</dbReference>
<evidence type="ECO:0000259" key="8">
    <source>
        <dbReference type="PROSITE" id="PS51913"/>
    </source>
</evidence>
<reference evidence="10" key="1">
    <citation type="journal article" date="2019" name="Int. J. Syst. Evol. Microbiol.">
        <title>The Global Catalogue of Microorganisms (GCM) 10K type strain sequencing project: providing services to taxonomists for standard genome sequencing and annotation.</title>
        <authorList>
            <consortium name="The Broad Institute Genomics Platform"/>
            <consortium name="The Broad Institute Genome Sequencing Center for Infectious Disease"/>
            <person name="Wu L."/>
            <person name="Ma J."/>
        </authorList>
    </citation>
    <scope>NUCLEOTIDE SEQUENCE [LARGE SCALE GENOMIC DNA]</scope>
    <source>
        <strain evidence="10">CGMCC 1.13574</strain>
    </source>
</reference>
<dbReference type="EMBL" id="JBHUIO010000006">
    <property type="protein sequence ID" value="MFD2170681.1"/>
    <property type="molecule type" value="Genomic_DNA"/>
</dbReference>
<comment type="subunit">
    <text evidence="6">RNAP is composed of a core of 2 alpha, a beta and a beta' subunits. The core is associated with a delta subunit and one of several sigma factors.</text>
</comment>
<name>A0ABW4ZZG5_9BACL</name>
<dbReference type="NCBIfam" id="TIGR04567">
    <property type="entry name" value="RNAP_delt_lowGC"/>
    <property type="match status" value="1"/>
</dbReference>
<evidence type="ECO:0000313" key="9">
    <source>
        <dbReference type="EMBL" id="MFD2170681.1"/>
    </source>
</evidence>
<gene>
    <name evidence="6 9" type="primary">rpoE</name>
    <name evidence="9" type="ORF">ACFSOY_11770</name>
</gene>
<keyword evidence="10" id="KW-1185">Reference proteome</keyword>
<protein>
    <recommendedName>
        <fullName evidence="6">Probable DNA-directed RNA polymerase subunit delta</fullName>
    </recommendedName>
    <alternativeName>
        <fullName evidence="6">RNAP delta factor</fullName>
    </alternativeName>
</protein>
<dbReference type="RefSeq" id="WP_386046889.1">
    <property type="nucleotide sequence ID" value="NZ_JBHUIO010000006.1"/>
</dbReference>
<keyword evidence="4 6" id="KW-0548">Nucleotidyltransferase</keyword>
<dbReference type="Gene3D" id="1.10.10.1250">
    <property type="entry name" value="RNA polymerase, subunit delta, N-terminal domain"/>
    <property type="match status" value="1"/>
</dbReference>
<dbReference type="PROSITE" id="PS51913">
    <property type="entry name" value="HTH_HARE"/>
    <property type="match status" value="1"/>
</dbReference>
<evidence type="ECO:0000256" key="2">
    <source>
        <dbReference type="ARBA" id="ARBA00022478"/>
    </source>
</evidence>
<keyword evidence="3 6" id="KW-0808">Transferase</keyword>
<comment type="caution">
    <text evidence="9">The sequence shown here is derived from an EMBL/GenBank/DDBJ whole genome shotgun (WGS) entry which is preliminary data.</text>
</comment>
<comment type="function">
    <text evidence="6">Participates in both the initiation and recycling phases of transcription. In the presence of the delta subunit, RNAP displays an increased specificity of transcription, a decreased affinity for nucleic acids, and an increased efficiency of RNA synthesis because of enhanced recycling.</text>
</comment>
<dbReference type="InterPro" id="IPR007759">
    <property type="entry name" value="Asxl_HARE-HTH"/>
</dbReference>
<sequence length="181" mass="20919">MSEQALHLDPKQIAELSLVDLAYLVLKTTNNPYHFRDLMAELARLKGLSEEQVNDVIARLYTEINIDGRFVCIGGNVWGLKRWYPTDKAAPEKAATGKKFVRKDLDDDDDFYDEDEDSFEEEAEEDDSFGDYSEDDADQEELTPDAEEDEELAEEDFDDEEEDEADSDEEELDSYEDEEEF</sequence>
<comment type="similarity">
    <text evidence="1 6">Belongs to the RpoE family.</text>
</comment>
<evidence type="ECO:0000256" key="6">
    <source>
        <dbReference type="HAMAP-Rule" id="MF_00357"/>
    </source>
</evidence>
<feature type="domain" description="HTH HARE-type" evidence="8">
    <location>
        <begin position="16"/>
        <end position="83"/>
    </location>
</feature>
<evidence type="ECO:0000313" key="10">
    <source>
        <dbReference type="Proteomes" id="UP001597343"/>
    </source>
</evidence>
<feature type="region of interest" description="Disordered" evidence="7">
    <location>
        <begin position="89"/>
        <end position="181"/>
    </location>
</feature>
<organism evidence="9 10">
    <name type="scientific">Tumebacillus lipolyticus</name>
    <dbReference type="NCBI Taxonomy" id="1280370"/>
    <lineage>
        <taxon>Bacteria</taxon>
        <taxon>Bacillati</taxon>
        <taxon>Bacillota</taxon>
        <taxon>Bacilli</taxon>
        <taxon>Bacillales</taxon>
        <taxon>Alicyclobacillaceae</taxon>
        <taxon>Tumebacillus</taxon>
    </lineage>
</organism>
<evidence type="ECO:0000256" key="3">
    <source>
        <dbReference type="ARBA" id="ARBA00022679"/>
    </source>
</evidence>
<evidence type="ECO:0000256" key="5">
    <source>
        <dbReference type="ARBA" id="ARBA00023163"/>
    </source>
</evidence>
<keyword evidence="5 6" id="KW-0804">Transcription</keyword>
<evidence type="ECO:0000256" key="7">
    <source>
        <dbReference type="SAM" id="MobiDB-lite"/>
    </source>
</evidence>
<dbReference type="HAMAP" id="MF_00357">
    <property type="entry name" value="RNApol_bact_RpoE"/>
    <property type="match status" value="1"/>
</dbReference>
<dbReference type="GO" id="GO:0000428">
    <property type="term" value="C:DNA-directed RNA polymerase complex"/>
    <property type="evidence" value="ECO:0007669"/>
    <property type="project" value="UniProtKB-KW"/>
</dbReference>
<feature type="compositionally biased region" description="Acidic residues" evidence="7">
    <location>
        <begin position="106"/>
        <end position="181"/>
    </location>
</feature>
<proteinExistence type="inferred from homology"/>
<dbReference type="Pfam" id="PF05066">
    <property type="entry name" value="HARE-HTH"/>
    <property type="match status" value="1"/>
</dbReference>
<evidence type="ECO:0000256" key="4">
    <source>
        <dbReference type="ARBA" id="ARBA00022695"/>
    </source>
</evidence>
<dbReference type="InterPro" id="IPR029757">
    <property type="entry name" value="RpoE"/>
</dbReference>
<evidence type="ECO:0000256" key="1">
    <source>
        <dbReference type="ARBA" id="ARBA00009828"/>
    </source>
</evidence>
<dbReference type="InterPro" id="IPR038087">
    <property type="entry name" value="RNAP_delta_N_dom_sf"/>
</dbReference>
<dbReference type="GO" id="GO:0003899">
    <property type="term" value="F:DNA-directed RNA polymerase activity"/>
    <property type="evidence" value="ECO:0007669"/>
    <property type="project" value="UniProtKB-EC"/>
</dbReference>
<keyword evidence="2 6" id="KW-0240">DNA-directed RNA polymerase</keyword>
<accession>A0ABW4ZZG5</accession>